<accession>A0A1G4MF77</accession>
<name>A0A1G4MF77_LACFM</name>
<dbReference type="PANTHER" id="PTHR10845">
    <property type="entry name" value="REGULATOR OF G PROTEIN SIGNALING"/>
    <property type="match status" value="1"/>
</dbReference>
<dbReference type="AlphaFoldDB" id="A0A1G4MF77"/>
<keyword evidence="4" id="KW-1185">Reference proteome</keyword>
<gene>
    <name evidence="3" type="ORF">LAFE_0F06502G</name>
</gene>
<dbReference type="OMA" id="DRCHATQ"/>
<protein>
    <submittedName>
        <fullName evidence="3">LAFE_0F06502g1_1</fullName>
    </submittedName>
</protein>
<reference evidence="4" key="1">
    <citation type="submission" date="2016-03" db="EMBL/GenBank/DDBJ databases">
        <authorList>
            <person name="Devillers H."/>
        </authorList>
    </citation>
    <scope>NUCLEOTIDE SEQUENCE [LARGE SCALE GENOMIC DNA]</scope>
</reference>
<dbReference type="STRING" id="4955.A0A1G4MF77"/>
<proteinExistence type="predicted"/>
<dbReference type="CDD" id="cd07440">
    <property type="entry name" value="RGS"/>
    <property type="match status" value="1"/>
</dbReference>
<dbReference type="PANTHER" id="PTHR10845:SF192">
    <property type="entry name" value="DOUBLE HIT, ISOFORM B"/>
    <property type="match status" value="1"/>
</dbReference>
<dbReference type="EMBL" id="LT598490">
    <property type="protein sequence ID" value="SCW02441.1"/>
    <property type="molecule type" value="Genomic_DNA"/>
</dbReference>
<feature type="domain" description="RGS" evidence="2">
    <location>
        <begin position="18"/>
        <end position="128"/>
    </location>
</feature>
<dbReference type="Pfam" id="PF00615">
    <property type="entry name" value="RGS"/>
    <property type="match status" value="1"/>
</dbReference>
<evidence type="ECO:0000256" key="1">
    <source>
        <dbReference type="SAM" id="MobiDB-lite"/>
    </source>
</evidence>
<dbReference type="InterPro" id="IPR044926">
    <property type="entry name" value="RGS_subdomain_2"/>
</dbReference>
<sequence>MSTDRPTLEAILEMGRRSSPDTASSPFSLVMFHDFLKKSHCEENLQFILITDSFLDSNESFPVKLWNNSVYLQFIRLDSPQECNLPQEIREKFDECYVSQTRPSRADIEAARKHILLLLQDAFNKFINKQRRCSVNTCPSCKSAGASAGASMPGTSNIASTCTGANTGNSSPVSLLSPDTPIRLEGYPFPSEYAIEDDDDAAATPINCLSPSGVPLERNVPSTPSSSFSSSSAGFNSLKLKHTGKKLVHKFKFRRSSSGSSGGSSTLP</sequence>
<organism evidence="3 4">
    <name type="scientific">Lachancea fermentati</name>
    <name type="common">Zygosaccharomyces fermentati</name>
    <dbReference type="NCBI Taxonomy" id="4955"/>
    <lineage>
        <taxon>Eukaryota</taxon>
        <taxon>Fungi</taxon>
        <taxon>Dikarya</taxon>
        <taxon>Ascomycota</taxon>
        <taxon>Saccharomycotina</taxon>
        <taxon>Saccharomycetes</taxon>
        <taxon>Saccharomycetales</taxon>
        <taxon>Saccharomycetaceae</taxon>
        <taxon>Lachancea</taxon>
    </lineage>
</organism>
<dbReference type="SUPFAM" id="SSF48097">
    <property type="entry name" value="Regulator of G-protein signaling, RGS"/>
    <property type="match status" value="1"/>
</dbReference>
<dbReference type="InterPro" id="IPR036305">
    <property type="entry name" value="RGS_sf"/>
</dbReference>
<feature type="region of interest" description="Disordered" evidence="1">
    <location>
        <begin position="213"/>
        <end position="235"/>
    </location>
</feature>
<dbReference type="InterPro" id="IPR016137">
    <property type="entry name" value="RGS"/>
</dbReference>
<dbReference type="Gene3D" id="1.10.167.10">
    <property type="entry name" value="Regulator of G-protein Signalling 4, domain 2"/>
    <property type="match status" value="1"/>
</dbReference>
<dbReference type="Proteomes" id="UP000190831">
    <property type="component" value="Chromosome F"/>
</dbReference>
<evidence type="ECO:0000313" key="4">
    <source>
        <dbReference type="Proteomes" id="UP000190831"/>
    </source>
</evidence>
<evidence type="ECO:0000259" key="2">
    <source>
        <dbReference type="PROSITE" id="PS50132"/>
    </source>
</evidence>
<evidence type="ECO:0000313" key="3">
    <source>
        <dbReference type="EMBL" id="SCW02441.1"/>
    </source>
</evidence>
<feature type="compositionally biased region" description="Low complexity" evidence="1">
    <location>
        <begin position="221"/>
        <end position="232"/>
    </location>
</feature>
<dbReference type="OrthoDB" id="10266999at2759"/>
<dbReference type="PROSITE" id="PS50132">
    <property type="entry name" value="RGS"/>
    <property type="match status" value="1"/>
</dbReference>